<keyword evidence="10" id="KW-1185">Reference proteome</keyword>
<feature type="transmembrane region" description="Helical" evidence="7">
    <location>
        <begin position="37"/>
        <end position="57"/>
    </location>
</feature>
<evidence type="ECO:0000256" key="3">
    <source>
        <dbReference type="ARBA" id="ARBA00022692"/>
    </source>
</evidence>
<reference evidence="9 10" key="1">
    <citation type="submission" date="2019-03" db="EMBL/GenBank/DDBJ databases">
        <title>Genomics of glacier-inhabiting Cryobacterium strains.</title>
        <authorList>
            <person name="Liu Q."/>
            <person name="Xin Y.-H."/>
        </authorList>
    </citation>
    <scope>NUCLEOTIDE SEQUENCE [LARGE SCALE GENOMIC DNA]</scope>
    <source>
        <strain evidence="9 10">MDB1-5</strain>
    </source>
</reference>
<dbReference type="Pfam" id="PF13396">
    <property type="entry name" value="PLDc_N"/>
    <property type="match status" value="1"/>
</dbReference>
<feature type="compositionally biased region" description="Low complexity" evidence="6">
    <location>
        <begin position="144"/>
        <end position="153"/>
    </location>
</feature>
<keyword evidence="3 7" id="KW-0812">Transmembrane</keyword>
<evidence type="ECO:0000256" key="1">
    <source>
        <dbReference type="ARBA" id="ARBA00004651"/>
    </source>
</evidence>
<dbReference type="InterPro" id="IPR027379">
    <property type="entry name" value="CLS_N"/>
</dbReference>
<comment type="subcellular location">
    <subcellularLocation>
        <location evidence="1">Cell membrane</location>
        <topology evidence="1">Multi-pass membrane protein</topology>
    </subcellularLocation>
</comment>
<accession>A0ABY2IIY5</accession>
<evidence type="ECO:0000256" key="7">
    <source>
        <dbReference type="SAM" id="Phobius"/>
    </source>
</evidence>
<evidence type="ECO:0000256" key="4">
    <source>
        <dbReference type="ARBA" id="ARBA00022989"/>
    </source>
</evidence>
<name>A0ABY2IIY5_9MICO</name>
<evidence type="ECO:0000313" key="9">
    <source>
        <dbReference type="EMBL" id="TFC17761.1"/>
    </source>
</evidence>
<feature type="region of interest" description="Disordered" evidence="6">
    <location>
        <begin position="62"/>
        <end position="172"/>
    </location>
</feature>
<gene>
    <name evidence="9" type="ORF">E3O46_15845</name>
</gene>
<sequence>MVKVWLVVGIAVILVTVYALVECVTFDRGRIRGLPRWVWVFVIVLVPVVGALLWLFIGRGSNQSSAPGRGPSRQLAPDDDPDFLKSLGRDRLQEERIRQMEQELADLDKPDATDKPDRPGKGQNSGPGKGQAAGNAGPSTGQSTGPAKGPAAAEPKKTTDPGEGELPGRRDA</sequence>
<organism evidence="9 10">
    <name type="scientific">Cryobacterium glucosi</name>
    <dbReference type="NCBI Taxonomy" id="1259175"/>
    <lineage>
        <taxon>Bacteria</taxon>
        <taxon>Bacillati</taxon>
        <taxon>Actinomycetota</taxon>
        <taxon>Actinomycetes</taxon>
        <taxon>Micrococcales</taxon>
        <taxon>Microbacteriaceae</taxon>
        <taxon>Cryobacterium</taxon>
    </lineage>
</organism>
<dbReference type="RefSeq" id="WP_134448789.1">
    <property type="nucleotide sequence ID" value="NZ_SOFS01000039.1"/>
</dbReference>
<feature type="compositionally biased region" description="Basic and acidic residues" evidence="6">
    <location>
        <begin position="154"/>
        <end position="172"/>
    </location>
</feature>
<evidence type="ECO:0000256" key="6">
    <source>
        <dbReference type="SAM" id="MobiDB-lite"/>
    </source>
</evidence>
<comment type="caution">
    <text evidence="9">The sequence shown here is derived from an EMBL/GenBank/DDBJ whole genome shotgun (WGS) entry which is preliminary data.</text>
</comment>
<evidence type="ECO:0000256" key="2">
    <source>
        <dbReference type="ARBA" id="ARBA00022475"/>
    </source>
</evidence>
<feature type="compositionally biased region" description="Basic and acidic residues" evidence="6">
    <location>
        <begin position="87"/>
        <end position="120"/>
    </location>
</feature>
<proteinExistence type="predicted"/>
<keyword evidence="4 7" id="KW-1133">Transmembrane helix</keyword>
<dbReference type="Proteomes" id="UP000297604">
    <property type="component" value="Unassembled WGS sequence"/>
</dbReference>
<keyword evidence="5 7" id="KW-0472">Membrane</keyword>
<dbReference type="EMBL" id="SOFS01000039">
    <property type="protein sequence ID" value="TFC17761.1"/>
    <property type="molecule type" value="Genomic_DNA"/>
</dbReference>
<evidence type="ECO:0000256" key="5">
    <source>
        <dbReference type="ARBA" id="ARBA00023136"/>
    </source>
</evidence>
<protein>
    <recommendedName>
        <fullName evidence="8">Cardiolipin synthase N-terminal domain-containing protein</fullName>
    </recommendedName>
</protein>
<keyword evidence="2" id="KW-1003">Cell membrane</keyword>
<feature type="transmembrane region" description="Helical" evidence="7">
    <location>
        <begin position="6"/>
        <end position="25"/>
    </location>
</feature>
<evidence type="ECO:0000259" key="8">
    <source>
        <dbReference type="Pfam" id="PF13396"/>
    </source>
</evidence>
<evidence type="ECO:0000313" key="10">
    <source>
        <dbReference type="Proteomes" id="UP000297604"/>
    </source>
</evidence>
<feature type="domain" description="Cardiolipin synthase N-terminal" evidence="8">
    <location>
        <begin position="15"/>
        <end position="59"/>
    </location>
</feature>